<dbReference type="Proteomes" id="UP001567538">
    <property type="component" value="Unassembled WGS sequence"/>
</dbReference>
<dbReference type="AlphaFoldDB" id="A0ABD1GHS6"/>
<comment type="caution">
    <text evidence="1">The sequence shown here is derived from an EMBL/GenBank/DDBJ whole genome shotgun (WGS) entry which is preliminary data.</text>
</comment>
<protein>
    <submittedName>
        <fullName evidence="1">Uncharacterized protein</fullName>
    </submittedName>
</protein>
<name>A0ABD1GHS6_SALDI</name>
<sequence>MVFDFQMSPHGSIGNSVPVSSYCWLVLDQPSAESISGLMLEIFGWFLISYHQKAVLEKLRISCGSIQVGSSEIFGLLSISFHEKAVRPPAVTG</sequence>
<keyword evidence="2" id="KW-1185">Reference proteome</keyword>
<accession>A0ABD1GHS6</accession>
<reference evidence="1 2" key="1">
    <citation type="submission" date="2024-06" db="EMBL/GenBank/DDBJ databases">
        <title>A chromosome level genome sequence of Diviner's sage (Salvia divinorum).</title>
        <authorList>
            <person name="Ford S.A."/>
            <person name="Ro D.-K."/>
            <person name="Ness R.W."/>
            <person name="Phillips M.A."/>
        </authorList>
    </citation>
    <scope>NUCLEOTIDE SEQUENCE [LARGE SCALE GENOMIC DNA]</scope>
    <source>
        <strain evidence="1">SAF-2024a</strain>
        <tissue evidence="1">Leaf</tissue>
    </source>
</reference>
<proteinExistence type="predicted"/>
<dbReference type="EMBL" id="JBEAFC010000008">
    <property type="protein sequence ID" value="KAL1543672.1"/>
    <property type="molecule type" value="Genomic_DNA"/>
</dbReference>
<evidence type="ECO:0000313" key="2">
    <source>
        <dbReference type="Proteomes" id="UP001567538"/>
    </source>
</evidence>
<gene>
    <name evidence="1" type="ORF">AAHA92_20614</name>
</gene>
<organism evidence="1 2">
    <name type="scientific">Salvia divinorum</name>
    <name type="common">Maria pastora</name>
    <name type="synonym">Diviner's sage</name>
    <dbReference type="NCBI Taxonomy" id="28513"/>
    <lineage>
        <taxon>Eukaryota</taxon>
        <taxon>Viridiplantae</taxon>
        <taxon>Streptophyta</taxon>
        <taxon>Embryophyta</taxon>
        <taxon>Tracheophyta</taxon>
        <taxon>Spermatophyta</taxon>
        <taxon>Magnoliopsida</taxon>
        <taxon>eudicotyledons</taxon>
        <taxon>Gunneridae</taxon>
        <taxon>Pentapetalae</taxon>
        <taxon>asterids</taxon>
        <taxon>lamiids</taxon>
        <taxon>Lamiales</taxon>
        <taxon>Lamiaceae</taxon>
        <taxon>Nepetoideae</taxon>
        <taxon>Mentheae</taxon>
        <taxon>Salviinae</taxon>
        <taxon>Salvia</taxon>
        <taxon>Salvia subgen. Calosphace</taxon>
    </lineage>
</organism>
<evidence type="ECO:0000313" key="1">
    <source>
        <dbReference type="EMBL" id="KAL1543672.1"/>
    </source>
</evidence>